<dbReference type="Pfam" id="PF13923">
    <property type="entry name" value="zf-C3HC4_2"/>
    <property type="match status" value="1"/>
</dbReference>
<dbReference type="EnsemblMetazoa" id="G22566.8">
    <property type="protein sequence ID" value="G22566.8:cds"/>
    <property type="gene ID" value="G22566"/>
</dbReference>
<accession>A0A8W8K8J0</accession>
<dbReference type="InterPro" id="IPR017907">
    <property type="entry name" value="Znf_RING_CS"/>
</dbReference>
<dbReference type="InterPro" id="IPR001841">
    <property type="entry name" value="Znf_RING"/>
</dbReference>
<keyword evidence="2 4" id="KW-0863">Zinc-finger</keyword>
<evidence type="ECO:0000256" key="3">
    <source>
        <dbReference type="ARBA" id="ARBA00022833"/>
    </source>
</evidence>
<dbReference type="Proteomes" id="UP000005408">
    <property type="component" value="Unassembled WGS sequence"/>
</dbReference>
<dbReference type="GO" id="GO:0061630">
    <property type="term" value="F:ubiquitin protein ligase activity"/>
    <property type="evidence" value="ECO:0007669"/>
    <property type="project" value="InterPro"/>
</dbReference>
<dbReference type="InterPro" id="IPR013083">
    <property type="entry name" value="Znf_RING/FYVE/PHD"/>
</dbReference>
<reference evidence="7" key="1">
    <citation type="submission" date="2022-08" db="UniProtKB">
        <authorList>
            <consortium name="EnsemblMetazoa"/>
        </authorList>
    </citation>
    <scope>IDENTIFICATION</scope>
    <source>
        <strain evidence="7">05x7-T-G4-1.051#20</strain>
    </source>
</reference>
<keyword evidence="8" id="KW-1185">Reference proteome</keyword>
<dbReference type="AlphaFoldDB" id="A0A8W8K8J0"/>
<dbReference type="GO" id="GO:0006513">
    <property type="term" value="P:protein monoubiquitination"/>
    <property type="evidence" value="ECO:0007669"/>
    <property type="project" value="InterPro"/>
</dbReference>
<organism evidence="7 8">
    <name type="scientific">Magallana gigas</name>
    <name type="common">Pacific oyster</name>
    <name type="synonym">Crassostrea gigas</name>
    <dbReference type="NCBI Taxonomy" id="29159"/>
    <lineage>
        <taxon>Eukaryota</taxon>
        <taxon>Metazoa</taxon>
        <taxon>Spiralia</taxon>
        <taxon>Lophotrochozoa</taxon>
        <taxon>Mollusca</taxon>
        <taxon>Bivalvia</taxon>
        <taxon>Autobranchia</taxon>
        <taxon>Pteriomorphia</taxon>
        <taxon>Ostreida</taxon>
        <taxon>Ostreoidea</taxon>
        <taxon>Ostreidae</taxon>
        <taxon>Magallana</taxon>
    </lineage>
</organism>
<keyword evidence="5" id="KW-0812">Transmembrane</keyword>
<feature type="transmembrane region" description="Helical" evidence="5">
    <location>
        <begin position="198"/>
        <end position="218"/>
    </location>
</feature>
<evidence type="ECO:0000256" key="1">
    <source>
        <dbReference type="ARBA" id="ARBA00022723"/>
    </source>
</evidence>
<evidence type="ECO:0000259" key="6">
    <source>
        <dbReference type="PROSITE" id="PS50089"/>
    </source>
</evidence>
<sequence>MGLCPICFERLKSPVCCVPCGHVFCNVCIHRWRTSRERPLRGVFFNYQSQETQSCPQCRTEIHNLQRVRFDDHEIQENDEAEIDPWEETDDYSTILKSVYNIWSRSDVRKACLSAQNKILAVPFVQKCWDVGKFCVGKVGTFVTDFRNVEGGHEVQMEWLKNQAKEVFVTVNNKIASHPKVETLKTQWSNYSEDSKRAILFLLVVTCVLTLADAQNAQGFLQSVVLPVLQAALSIILEIVAMLSYCITRPIACSLHCLMAIILMVLDMLGAIIRTPIVILEILLCLPYTMIMGLTLFLSNAVGTILRTVLPIGLLLYAFFPGVQQRVREIFAGLQQN</sequence>
<dbReference type="OrthoDB" id="6270329at2759"/>
<keyword evidence="3" id="KW-0862">Zinc</keyword>
<dbReference type="PANTHER" id="PTHR14134:SF4">
    <property type="entry name" value="PROTEIN NCA1"/>
    <property type="match status" value="1"/>
</dbReference>
<evidence type="ECO:0000256" key="5">
    <source>
        <dbReference type="SAM" id="Phobius"/>
    </source>
</evidence>
<dbReference type="SMART" id="SM00184">
    <property type="entry name" value="RING"/>
    <property type="match status" value="1"/>
</dbReference>
<dbReference type="PANTHER" id="PTHR14134">
    <property type="entry name" value="E3 UBIQUITIN-PROTEIN LIGASE RAD18"/>
    <property type="match status" value="1"/>
</dbReference>
<keyword evidence="5" id="KW-1133">Transmembrane helix</keyword>
<feature type="transmembrane region" description="Helical" evidence="5">
    <location>
        <begin position="224"/>
        <end position="246"/>
    </location>
</feature>
<keyword evidence="5" id="KW-0472">Membrane</keyword>
<dbReference type="Gene3D" id="3.30.40.10">
    <property type="entry name" value="Zinc/RING finger domain, C3HC4 (zinc finger)"/>
    <property type="match status" value="1"/>
</dbReference>
<dbReference type="PROSITE" id="PS00518">
    <property type="entry name" value="ZF_RING_1"/>
    <property type="match status" value="1"/>
</dbReference>
<name>A0A8W8K8J0_MAGGI</name>
<evidence type="ECO:0000313" key="7">
    <source>
        <dbReference type="EnsemblMetazoa" id="G22566.8:cds"/>
    </source>
</evidence>
<dbReference type="GO" id="GO:0006301">
    <property type="term" value="P:DNA damage tolerance"/>
    <property type="evidence" value="ECO:0007669"/>
    <property type="project" value="InterPro"/>
</dbReference>
<dbReference type="GO" id="GO:0003697">
    <property type="term" value="F:single-stranded DNA binding"/>
    <property type="evidence" value="ECO:0007669"/>
    <property type="project" value="InterPro"/>
</dbReference>
<protein>
    <recommendedName>
        <fullName evidence="6">RING-type domain-containing protein</fullName>
    </recommendedName>
</protein>
<feature type="domain" description="RING-type" evidence="6">
    <location>
        <begin position="4"/>
        <end position="59"/>
    </location>
</feature>
<proteinExistence type="predicted"/>
<keyword evidence="1" id="KW-0479">Metal-binding</keyword>
<feature type="transmembrane region" description="Helical" evidence="5">
    <location>
        <begin position="258"/>
        <end position="291"/>
    </location>
</feature>
<dbReference type="GO" id="GO:0008270">
    <property type="term" value="F:zinc ion binding"/>
    <property type="evidence" value="ECO:0007669"/>
    <property type="project" value="UniProtKB-KW"/>
</dbReference>
<evidence type="ECO:0000256" key="4">
    <source>
        <dbReference type="PROSITE-ProRule" id="PRU00175"/>
    </source>
</evidence>
<dbReference type="SUPFAM" id="SSF57850">
    <property type="entry name" value="RING/U-box"/>
    <property type="match status" value="1"/>
</dbReference>
<dbReference type="OMA" id="IHRWING"/>
<dbReference type="EnsemblMetazoa" id="G22566.7">
    <property type="protein sequence ID" value="G22566.7:cds"/>
    <property type="gene ID" value="G22566"/>
</dbReference>
<dbReference type="PROSITE" id="PS50089">
    <property type="entry name" value="ZF_RING_2"/>
    <property type="match status" value="1"/>
</dbReference>
<evidence type="ECO:0000256" key="2">
    <source>
        <dbReference type="ARBA" id="ARBA00022771"/>
    </source>
</evidence>
<dbReference type="InterPro" id="IPR039577">
    <property type="entry name" value="Rad18"/>
</dbReference>
<evidence type="ECO:0000313" key="8">
    <source>
        <dbReference type="Proteomes" id="UP000005408"/>
    </source>
</evidence>